<keyword evidence="2" id="KW-0472">Membrane</keyword>
<dbReference type="OrthoDB" id="74360at2759"/>
<dbReference type="Pfam" id="PF02893">
    <property type="entry name" value="GRAM"/>
    <property type="match status" value="1"/>
</dbReference>
<dbReference type="PANTHER" id="PTHR46645">
    <property type="entry name" value="GRAM DOMAIN-CONTAINING PROTEIN 2B-RELATED"/>
    <property type="match status" value="1"/>
</dbReference>
<feature type="region of interest" description="Disordered" evidence="1">
    <location>
        <begin position="263"/>
        <end position="289"/>
    </location>
</feature>
<dbReference type="GeneID" id="102356166"/>
<organism evidence="4 5">
    <name type="scientific">Latimeria chalumnae</name>
    <name type="common">Coelacanth</name>
    <dbReference type="NCBI Taxonomy" id="7897"/>
    <lineage>
        <taxon>Eukaryota</taxon>
        <taxon>Metazoa</taxon>
        <taxon>Chordata</taxon>
        <taxon>Craniata</taxon>
        <taxon>Vertebrata</taxon>
        <taxon>Euteleostomi</taxon>
        <taxon>Coelacanthiformes</taxon>
        <taxon>Coelacanthidae</taxon>
        <taxon>Latimeria</taxon>
    </lineage>
</organism>
<dbReference type="EMBL" id="AFYH01209313">
    <property type="status" value="NOT_ANNOTATED_CDS"/>
    <property type="molecule type" value="Genomic_DNA"/>
</dbReference>
<dbReference type="KEGG" id="lcm:102356166"/>
<dbReference type="GeneTree" id="ENSGT00940000156980"/>
<feature type="domain" description="GRAM" evidence="3">
    <location>
        <begin position="111"/>
        <end position="178"/>
    </location>
</feature>
<proteinExistence type="predicted"/>
<dbReference type="PANTHER" id="PTHR46645:SF2">
    <property type="entry name" value="GRAM DOMAIN-CONTAINING PROTEIN 2B"/>
    <property type="match status" value="1"/>
</dbReference>
<dbReference type="CDD" id="cd13220">
    <property type="entry name" value="PH-GRAM_GRAMDC"/>
    <property type="match status" value="1"/>
</dbReference>
<dbReference type="Ensembl" id="ENSLACT00000009185.2">
    <property type="protein sequence ID" value="ENSLACP00000009116.2"/>
    <property type="gene ID" value="ENSLACG00000008047.2"/>
</dbReference>
<protein>
    <submittedName>
        <fullName evidence="4">GRAM domain containing 2B</fullName>
    </submittedName>
</protein>
<evidence type="ECO:0000256" key="1">
    <source>
        <dbReference type="SAM" id="MobiDB-lite"/>
    </source>
</evidence>
<reference evidence="4" key="3">
    <citation type="submission" date="2025-09" db="UniProtKB">
        <authorList>
            <consortium name="Ensembl"/>
        </authorList>
    </citation>
    <scope>IDENTIFICATION</scope>
</reference>
<dbReference type="CTD" id="65983"/>
<dbReference type="SMART" id="SM00568">
    <property type="entry name" value="GRAM"/>
    <property type="match status" value="1"/>
</dbReference>
<dbReference type="GO" id="GO:0005881">
    <property type="term" value="C:cytoplasmic microtubule"/>
    <property type="evidence" value="ECO:0007669"/>
    <property type="project" value="TreeGrafter"/>
</dbReference>
<dbReference type="HOGENOM" id="CLU_050698_1_0_1"/>
<dbReference type="InterPro" id="IPR052633">
    <property type="entry name" value="GRAM_domain_protein_2B"/>
</dbReference>
<reference evidence="5" key="1">
    <citation type="submission" date="2011-08" db="EMBL/GenBank/DDBJ databases">
        <title>The draft genome of Latimeria chalumnae.</title>
        <authorList>
            <person name="Di Palma F."/>
            <person name="Alfoldi J."/>
            <person name="Johnson J."/>
            <person name="Berlin A."/>
            <person name="Gnerre S."/>
            <person name="Jaffe D."/>
            <person name="MacCallum I."/>
            <person name="Young S."/>
            <person name="Walker B.J."/>
            <person name="Lander E."/>
            <person name="Lindblad-Toh K."/>
        </authorList>
    </citation>
    <scope>NUCLEOTIDE SEQUENCE [LARGE SCALE GENOMIC DNA]</scope>
    <source>
        <strain evidence="5">Wild caught</strain>
    </source>
</reference>
<name>H3AHJ5_LATCH</name>
<gene>
    <name evidence="4" type="primary">GRAMD2B</name>
</gene>
<dbReference type="FunFam" id="2.30.29.30:FF:000086">
    <property type="entry name" value="GRAM domain-containing protein 2B isoform 2"/>
    <property type="match status" value="1"/>
</dbReference>
<evidence type="ECO:0000313" key="4">
    <source>
        <dbReference type="Ensembl" id="ENSLACP00000009116.2"/>
    </source>
</evidence>
<accession>H3AHJ5</accession>
<feature type="transmembrane region" description="Helical" evidence="2">
    <location>
        <begin position="341"/>
        <end position="365"/>
    </location>
</feature>
<dbReference type="EMBL" id="AFYH01209316">
    <property type="status" value="NOT_ANNOTATED_CDS"/>
    <property type="molecule type" value="Genomic_DNA"/>
</dbReference>
<dbReference type="RefSeq" id="XP_006009654.1">
    <property type="nucleotide sequence ID" value="XM_006009592.3"/>
</dbReference>
<keyword evidence="2" id="KW-0812">Transmembrane</keyword>
<feature type="compositionally biased region" description="Polar residues" evidence="1">
    <location>
        <begin position="269"/>
        <end position="289"/>
    </location>
</feature>
<keyword evidence="2" id="KW-1133">Transmembrane helix</keyword>
<dbReference type="Proteomes" id="UP000008672">
    <property type="component" value="Unassembled WGS sequence"/>
</dbReference>
<keyword evidence="5" id="KW-1185">Reference proteome</keyword>
<sequence length="433" mass="48966">MVLMTEQQTQLSTPVEDLKAARITNKKENKAVNFPLEAENGVDEKTKKAGKQLNSQLQSLNIDAEIFDNRKKAPLLRSKTFDPSFPAVNVDFEVKLEKKKSVSGQFSKANAHFHKLFREISEEELLKQSFTCALQREILYQGKLFISENWIGFHSKVFGKDTKIIIPVASVTLIKKTKTAILVPNALIIATETERHVFVSLLSRDTTYKLLKLVCIHIEDKSAGNSPNPSSVESSFRAERPTNLPLDFNVDLSAIDGVVRHRRQDVEETSSTGSQSPESENSQEFPSETQKFLKVAKNEELPVHADIHIRHSLEGRIQKYHEPGNSWLQELIQSVRSFHLLSLNTLLIIYAVLVCILIMSTFYMAHKIVTLEQRLATVGMQPNSQGGNEQLAQRFMGSNLQIHADAFYSELSANLVKLEKIQKNLQRLLEDTE</sequence>
<dbReference type="EMBL" id="AFYH01209314">
    <property type="status" value="NOT_ANNOTATED_CDS"/>
    <property type="molecule type" value="Genomic_DNA"/>
</dbReference>
<dbReference type="FunCoup" id="H3AHJ5">
    <property type="interactions" value="110"/>
</dbReference>
<dbReference type="OMA" id="ICSTFYM"/>
<dbReference type="AlphaFoldDB" id="H3AHJ5"/>
<evidence type="ECO:0000256" key="2">
    <source>
        <dbReference type="SAM" id="Phobius"/>
    </source>
</evidence>
<dbReference type="EMBL" id="AFYH01209315">
    <property type="status" value="NOT_ANNOTATED_CDS"/>
    <property type="molecule type" value="Genomic_DNA"/>
</dbReference>
<reference evidence="4" key="2">
    <citation type="submission" date="2025-08" db="UniProtKB">
        <authorList>
            <consortium name="Ensembl"/>
        </authorList>
    </citation>
    <scope>IDENTIFICATION</scope>
</reference>
<evidence type="ECO:0000313" key="5">
    <source>
        <dbReference type="Proteomes" id="UP000008672"/>
    </source>
</evidence>
<dbReference type="Gene3D" id="2.30.29.30">
    <property type="entry name" value="Pleckstrin-homology domain (PH domain)/Phosphotyrosine-binding domain (PTB)"/>
    <property type="match status" value="1"/>
</dbReference>
<dbReference type="eggNOG" id="KOG1032">
    <property type="taxonomic scope" value="Eukaryota"/>
</dbReference>
<dbReference type="InterPro" id="IPR011993">
    <property type="entry name" value="PH-like_dom_sf"/>
</dbReference>
<dbReference type="InParanoid" id="H3AHJ5"/>
<dbReference type="InterPro" id="IPR004182">
    <property type="entry name" value="GRAM"/>
</dbReference>
<evidence type="ECO:0000259" key="3">
    <source>
        <dbReference type="SMART" id="SM00568"/>
    </source>
</evidence>
<dbReference type="STRING" id="7897.ENSLACP00000009116"/>
<dbReference type="Bgee" id="ENSLACG00000008047">
    <property type="expression patterns" value="Expressed in pectoral fin and 6 other cell types or tissues"/>
</dbReference>